<sequence length="89" mass="9671">MKQAHVRLYDRGNLSLTLVSTLSALHSLGSSPHDSAGKPPVSSQGTIQPDPGCLPASRGNWMPLRLVIIDHLSRDDMGKSSSEYPRYLT</sequence>
<reference evidence="3" key="1">
    <citation type="submission" date="2017-12" db="EMBL/GenBank/DDBJ databases">
        <authorList>
            <consortium name="DOE Joint Genome Institute"/>
            <person name="Mondo S.J."/>
            <person name="Kjaerbolling I."/>
            <person name="Vesth T.C."/>
            <person name="Frisvad J.C."/>
            <person name="Nybo J.L."/>
            <person name="Theobald S."/>
            <person name="Kuo A."/>
            <person name="Bowyer P."/>
            <person name="Matsuda Y."/>
            <person name="Lyhne E.K."/>
            <person name="Kogle M.E."/>
            <person name="Clum A."/>
            <person name="Lipzen A."/>
            <person name="Salamov A."/>
            <person name="Ngan C.Y."/>
            <person name="Daum C."/>
            <person name="Chiniquy J."/>
            <person name="Barry K."/>
            <person name="LaButti K."/>
            <person name="Haridas S."/>
            <person name="Simmons B.A."/>
            <person name="Magnuson J.K."/>
            <person name="Mortensen U.H."/>
            <person name="Larsen T.O."/>
            <person name="Grigoriev I.V."/>
            <person name="Baker S.E."/>
            <person name="Andersen M.R."/>
            <person name="Nordberg H.P."/>
            <person name="Cantor M.N."/>
            <person name="Hua S.X."/>
        </authorList>
    </citation>
    <scope>NUCLEOTIDE SEQUENCE [LARGE SCALE GENOMIC DNA]</scope>
    <source>
        <strain evidence="3">IBT 19404</strain>
    </source>
</reference>
<name>A0A2J5HG04_9EURO</name>
<feature type="region of interest" description="Disordered" evidence="1">
    <location>
        <begin position="27"/>
        <end position="55"/>
    </location>
</feature>
<evidence type="ECO:0000313" key="3">
    <source>
        <dbReference type="Proteomes" id="UP000235023"/>
    </source>
</evidence>
<dbReference type="AlphaFoldDB" id="A0A2J5HG04"/>
<protein>
    <submittedName>
        <fullName evidence="2">Uncharacterized protein</fullName>
    </submittedName>
</protein>
<keyword evidence="3" id="KW-1185">Reference proteome</keyword>
<accession>A0A2J5HG04</accession>
<dbReference type="Proteomes" id="UP000235023">
    <property type="component" value="Unassembled WGS sequence"/>
</dbReference>
<proteinExistence type="predicted"/>
<evidence type="ECO:0000256" key="1">
    <source>
        <dbReference type="SAM" id="MobiDB-lite"/>
    </source>
</evidence>
<organism evidence="2 3">
    <name type="scientific">Aspergillus taichungensis</name>
    <dbReference type="NCBI Taxonomy" id="482145"/>
    <lineage>
        <taxon>Eukaryota</taxon>
        <taxon>Fungi</taxon>
        <taxon>Dikarya</taxon>
        <taxon>Ascomycota</taxon>
        <taxon>Pezizomycotina</taxon>
        <taxon>Eurotiomycetes</taxon>
        <taxon>Eurotiomycetidae</taxon>
        <taxon>Eurotiales</taxon>
        <taxon>Aspergillaceae</taxon>
        <taxon>Aspergillus</taxon>
        <taxon>Aspergillus subgen. Circumdati</taxon>
    </lineage>
</organism>
<gene>
    <name evidence="2" type="ORF">BDW42DRAFT_180000</name>
</gene>
<evidence type="ECO:0000313" key="2">
    <source>
        <dbReference type="EMBL" id="PLN75862.1"/>
    </source>
</evidence>
<dbReference type="EMBL" id="KZ559635">
    <property type="protein sequence ID" value="PLN75862.1"/>
    <property type="molecule type" value="Genomic_DNA"/>
</dbReference>